<dbReference type="InterPro" id="IPR027383">
    <property type="entry name" value="Znf_put"/>
</dbReference>
<feature type="transmembrane region" description="Helical" evidence="3">
    <location>
        <begin position="88"/>
        <end position="112"/>
    </location>
</feature>
<evidence type="ECO:0000256" key="2">
    <source>
        <dbReference type="ARBA" id="ARBA00023163"/>
    </source>
</evidence>
<keyword evidence="2" id="KW-0804">Transcription</keyword>
<name>A0ABW6SZ00_9ACTN</name>
<evidence type="ECO:0000256" key="3">
    <source>
        <dbReference type="SAM" id="Phobius"/>
    </source>
</evidence>
<organism evidence="5 6">
    <name type="scientific">Microtetraspora malaysiensis</name>
    <dbReference type="NCBI Taxonomy" id="161358"/>
    <lineage>
        <taxon>Bacteria</taxon>
        <taxon>Bacillati</taxon>
        <taxon>Actinomycetota</taxon>
        <taxon>Actinomycetes</taxon>
        <taxon>Streptosporangiales</taxon>
        <taxon>Streptosporangiaceae</taxon>
        <taxon>Microtetraspora</taxon>
    </lineage>
</organism>
<keyword evidence="6" id="KW-1185">Reference proteome</keyword>
<sequence length="230" mass="24826">MTDDRECEQTRELIPELAADVASGDERAATLRHVAACPACQRRLDDSAAMVDRLVALAPPHEPPVGFEARVLAEIAPRRPRTSRRHWTAVRAAITLAVSAVVAAALSAGVVWQATAGDRGLARDYRNTLTVADGRYLTAAVLYASHERVGHVFGYQGSPSWLFVTVDSRLESGIYDVSLVTRDGHQVRVGSMTITNGRGSWGVTIVQPIAQVARVMFKGNGTAEMTAKLH</sequence>
<dbReference type="Proteomes" id="UP001602013">
    <property type="component" value="Unassembled WGS sequence"/>
</dbReference>
<keyword evidence="3" id="KW-1133">Transmembrane helix</keyword>
<accession>A0ABW6SZ00</accession>
<protein>
    <submittedName>
        <fullName evidence="5">Anti-sigma factor family protein</fullName>
    </submittedName>
</protein>
<evidence type="ECO:0000313" key="5">
    <source>
        <dbReference type="EMBL" id="MFF3670191.1"/>
    </source>
</evidence>
<gene>
    <name evidence="5" type="ORF">ACFYXI_31855</name>
</gene>
<dbReference type="RefSeq" id="WP_387416438.1">
    <property type="nucleotide sequence ID" value="NZ_JBIASD010000028.1"/>
</dbReference>
<dbReference type="InterPro" id="IPR041916">
    <property type="entry name" value="Anti_sigma_zinc_sf"/>
</dbReference>
<dbReference type="Gene3D" id="1.10.10.1320">
    <property type="entry name" value="Anti-sigma factor, zinc-finger domain"/>
    <property type="match status" value="1"/>
</dbReference>
<dbReference type="Pfam" id="PF13490">
    <property type="entry name" value="zf-HC2"/>
    <property type="match status" value="1"/>
</dbReference>
<keyword evidence="3" id="KW-0472">Membrane</keyword>
<proteinExistence type="predicted"/>
<feature type="domain" description="Putative zinc-finger" evidence="4">
    <location>
        <begin position="7"/>
        <end position="41"/>
    </location>
</feature>
<reference evidence="5 6" key="1">
    <citation type="submission" date="2024-10" db="EMBL/GenBank/DDBJ databases">
        <title>The Natural Products Discovery Center: Release of the First 8490 Sequenced Strains for Exploring Actinobacteria Biosynthetic Diversity.</title>
        <authorList>
            <person name="Kalkreuter E."/>
            <person name="Kautsar S.A."/>
            <person name="Yang D."/>
            <person name="Bader C.D."/>
            <person name="Teijaro C.N."/>
            <person name="Fluegel L."/>
            <person name="Davis C.M."/>
            <person name="Simpson J.R."/>
            <person name="Lauterbach L."/>
            <person name="Steele A.D."/>
            <person name="Gui C."/>
            <person name="Meng S."/>
            <person name="Li G."/>
            <person name="Viehrig K."/>
            <person name="Ye F."/>
            <person name="Su P."/>
            <person name="Kiefer A.F."/>
            <person name="Nichols A."/>
            <person name="Cepeda A.J."/>
            <person name="Yan W."/>
            <person name="Fan B."/>
            <person name="Jiang Y."/>
            <person name="Adhikari A."/>
            <person name="Zheng C.-J."/>
            <person name="Schuster L."/>
            <person name="Cowan T.M."/>
            <person name="Smanski M.J."/>
            <person name="Chevrette M.G."/>
            <person name="De Carvalho L.P.S."/>
            <person name="Shen B."/>
        </authorList>
    </citation>
    <scope>NUCLEOTIDE SEQUENCE [LARGE SCALE GENOMIC DNA]</scope>
    <source>
        <strain evidence="5 6">NPDC002173</strain>
    </source>
</reference>
<evidence type="ECO:0000256" key="1">
    <source>
        <dbReference type="ARBA" id="ARBA00023015"/>
    </source>
</evidence>
<evidence type="ECO:0000313" key="6">
    <source>
        <dbReference type="Proteomes" id="UP001602013"/>
    </source>
</evidence>
<keyword evidence="1" id="KW-0805">Transcription regulation</keyword>
<evidence type="ECO:0000259" key="4">
    <source>
        <dbReference type="Pfam" id="PF13490"/>
    </source>
</evidence>
<keyword evidence="3" id="KW-0812">Transmembrane</keyword>
<dbReference type="EMBL" id="JBIASD010000028">
    <property type="protein sequence ID" value="MFF3670191.1"/>
    <property type="molecule type" value="Genomic_DNA"/>
</dbReference>
<comment type="caution">
    <text evidence="5">The sequence shown here is derived from an EMBL/GenBank/DDBJ whole genome shotgun (WGS) entry which is preliminary data.</text>
</comment>